<feature type="compositionally biased region" description="Low complexity" evidence="1">
    <location>
        <begin position="365"/>
        <end position="376"/>
    </location>
</feature>
<reference evidence="2 3" key="1">
    <citation type="submission" date="2014-04" db="EMBL/GenBank/DDBJ databases">
        <authorList>
            <consortium name="DOE Joint Genome Institute"/>
            <person name="Kuo A."/>
            <person name="Kohler A."/>
            <person name="Nagy L.G."/>
            <person name="Floudas D."/>
            <person name="Copeland A."/>
            <person name="Barry K.W."/>
            <person name="Cichocki N."/>
            <person name="Veneault-Fourrey C."/>
            <person name="LaButti K."/>
            <person name="Lindquist E.A."/>
            <person name="Lipzen A."/>
            <person name="Lundell T."/>
            <person name="Morin E."/>
            <person name="Murat C."/>
            <person name="Sun H."/>
            <person name="Tunlid A."/>
            <person name="Henrissat B."/>
            <person name="Grigoriev I.V."/>
            <person name="Hibbett D.S."/>
            <person name="Martin F."/>
            <person name="Nordberg H.P."/>
            <person name="Cantor M.N."/>
            <person name="Hua S.X."/>
        </authorList>
    </citation>
    <scope>NUCLEOTIDE SEQUENCE [LARGE SCALE GENOMIC DNA]</scope>
    <source>
        <strain evidence="2 3">LaAM-08-1</strain>
    </source>
</reference>
<proteinExistence type="predicted"/>
<name>A0A0C9XI22_9AGAR</name>
<evidence type="ECO:0000313" key="2">
    <source>
        <dbReference type="EMBL" id="KIJ95807.1"/>
    </source>
</evidence>
<protein>
    <submittedName>
        <fullName evidence="2">Unplaced genomic scaffold K443scaffold_207, whole genome shotgun sequence</fullName>
    </submittedName>
</protein>
<feature type="region of interest" description="Disordered" evidence="1">
    <location>
        <begin position="308"/>
        <end position="376"/>
    </location>
</feature>
<reference evidence="3" key="2">
    <citation type="submission" date="2015-01" db="EMBL/GenBank/DDBJ databases">
        <title>Evolutionary Origins and Diversification of the Mycorrhizal Mutualists.</title>
        <authorList>
            <consortium name="DOE Joint Genome Institute"/>
            <consortium name="Mycorrhizal Genomics Consortium"/>
            <person name="Kohler A."/>
            <person name="Kuo A."/>
            <person name="Nagy L.G."/>
            <person name="Floudas D."/>
            <person name="Copeland A."/>
            <person name="Barry K.W."/>
            <person name="Cichocki N."/>
            <person name="Veneault-Fourrey C."/>
            <person name="LaButti K."/>
            <person name="Lindquist E.A."/>
            <person name="Lipzen A."/>
            <person name="Lundell T."/>
            <person name="Morin E."/>
            <person name="Murat C."/>
            <person name="Riley R."/>
            <person name="Ohm R."/>
            <person name="Sun H."/>
            <person name="Tunlid A."/>
            <person name="Henrissat B."/>
            <person name="Grigoriev I.V."/>
            <person name="Hibbett D.S."/>
            <person name="Martin F."/>
        </authorList>
    </citation>
    <scope>NUCLEOTIDE SEQUENCE [LARGE SCALE GENOMIC DNA]</scope>
    <source>
        <strain evidence="3">LaAM-08-1</strain>
    </source>
</reference>
<dbReference type="SUPFAM" id="SSF50969">
    <property type="entry name" value="YVTN repeat-like/Quinoprotein amine dehydrogenase"/>
    <property type="match status" value="1"/>
</dbReference>
<dbReference type="EMBL" id="KN838742">
    <property type="protein sequence ID" value="KIJ95807.1"/>
    <property type="molecule type" value="Genomic_DNA"/>
</dbReference>
<dbReference type="HOGENOM" id="CLU_711870_0_0_1"/>
<evidence type="ECO:0000256" key="1">
    <source>
        <dbReference type="SAM" id="MobiDB-lite"/>
    </source>
</evidence>
<dbReference type="AlphaFoldDB" id="A0A0C9XI22"/>
<feature type="compositionally biased region" description="Polar residues" evidence="1">
    <location>
        <begin position="346"/>
        <end position="361"/>
    </location>
</feature>
<organism evidence="2 3">
    <name type="scientific">Laccaria amethystina LaAM-08-1</name>
    <dbReference type="NCBI Taxonomy" id="1095629"/>
    <lineage>
        <taxon>Eukaryota</taxon>
        <taxon>Fungi</taxon>
        <taxon>Dikarya</taxon>
        <taxon>Basidiomycota</taxon>
        <taxon>Agaricomycotina</taxon>
        <taxon>Agaricomycetes</taxon>
        <taxon>Agaricomycetidae</taxon>
        <taxon>Agaricales</taxon>
        <taxon>Agaricineae</taxon>
        <taxon>Hydnangiaceae</taxon>
        <taxon>Laccaria</taxon>
    </lineage>
</organism>
<gene>
    <name evidence="2" type="ORF">K443DRAFT_314897</name>
</gene>
<dbReference type="Proteomes" id="UP000054477">
    <property type="component" value="Unassembled WGS sequence"/>
</dbReference>
<feature type="compositionally biased region" description="Polar residues" evidence="1">
    <location>
        <begin position="330"/>
        <end position="339"/>
    </location>
</feature>
<accession>A0A0C9XI22</accession>
<dbReference type="InterPro" id="IPR011044">
    <property type="entry name" value="Quino_amine_DH_bsu"/>
</dbReference>
<keyword evidence="3" id="KW-1185">Reference proteome</keyword>
<sequence>MHQDNIEEVSDSVMPGKPRKIIFFDDGKTLLIGDTERHITTWDTVTNCKISSTTLNSAIVDMAWTNFPCLGCAIGAPIECHERQVHDDESASICSGTLTCASSSVASTLGQDIAVQTLDGGILTRLVPSDICEDIETDLITHIYLGAQSQIFICLFHKSAIVQYDLVSQVAMQTILTRHSPFITAISPAANLIAIHDGKSGVSYYALSPLGLASLPSIPARLPAPLSFALDGAWCIVADNSARRIKVFDVENGSENQLPLLKEYEIGSRIYTFAVHCLDKGSRSVCLAAATPLQGGFMVHIWADQSSPEEDLGDTTIDFNPSAPPGDTLQDINSTSDSSAPRGDTLQDTNPSSSAPTSDTLQDMDPAFSDSSASPLSQSALPAIYGIF</sequence>
<evidence type="ECO:0000313" key="3">
    <source>
        <dbReference type="Proteomes" id="UP000054477"/>
    </source>
</evidence>